<dbReference type="Proteomes" id="UP000039046">
    <property type="component" value="Unassembled WGS sequence"/>
</dbReference>
<dbReference type="InterPro" id="IPR024319">
    <property type="entry name" value="ATPase_expression_mit"/>
</dbReference>
<reference evidence="4 5" key="1">
    <citation type="journal article" date="2015" name="Genome Announc.">
        <title>Draft Genome Sequence and Gene Annotation of the Entomopathogenic Fungus Verticillium hemipterigenum.</title>
        <authorList>
            <person name="Horn F."/>
            <person name="Habel A."/>
            <person name="Scharf D.H."/>
            <person name="Dworschak J."/>
            <person name="Brakhage A.A."/>
            <person name="Guthke R."/>
            <person name="Hertweck C."/>
            <person name="Linde J."/>
        </authorList>
    </citation>
    <scope>NUCLEOTIDE SEQUENCE [LARGE SCALE GENOMIC DNA]</scope>
</reference>
<dbReference type="EMBL" id="CDHN01000005">
    <property type="protein sequence ID" value="CEJ93145.1"/>
    <property type="molecule type" value="Genomic_DNA"/>
</dbReference>
<dbReference type="GO" id="GO:0005739">
    <property type="term" value="C:mitochondrion"/>
    <property type="evidence" value="ECO:0007669"/>
    <property type="project" value="UniProtKB-SubCell"/>
</dbReference>
<dbReference type="STRING" id="1531966.A0A0A1TNT4"/>
<protein>
    <submittedName>
        <fullName evidence="4">Uncharacterized protein</fullName>
    </submittedName>
</protein>
<gene>
    <name evidence="4" type="ORF">VHEMI08756</name>
</gene>
<evidence type="ECO:0000313" key="5">
    <source>
        <dbReference type="Proteomes" id="UP000039046"/>
    </source>
</evidence>
<evidence type="ECO:0000313" key="4">
    <source>
        <dbReference type="EMBL" id="CEJ93145.1"/>
    </source>
</evidence>
<dbReference type="HOGENOM" id="CLU_020437_0_0_1"/>
<keyword evidence="2" id="KW-0809">Transit peptide</keyword>
<keyword evidence="5" id="KW-1185">Reference proteome</keyword>
<organism evidence="4 5">
    <name type="scientific">[Torrubiella] hemipterigena</name>
    <dbReference type="NCBI Taxonomy" id="1531966"/>
    <lineage>
        <taxon>Eukaryota</taxon>
        <taxon>Fungi</taxon>
        <taxon>Dikarya</taxon>
        <taxon>Ascomycota</taxon>
        <taxon>Pezizomycotina</taxon>
        <taxon>Sordariomycetes</taxon>
        <taxon>Hypocreomycetidae</taxon>
        <taxon>Hypocreales</taxon>
        <taxon>Clavicipitaceae</taxon>
        <taxon>Clavicipitaceae incertae sedis</taxon>
        <taxon>'Torrubiella' clade</taxon>
    </lineage>
</organism>
<sequence length="689" mass="77972">MAFRRAPLARVRLNSVAARSTPLQDHRSSIAPTLSCWRLLATHSASTAHTTHSPSEPIRQYDDSLLSKVLAAIYSRDYGQLRNRFLKWIQTLANPEAKHHGDAMREVQGMASATFSEVLRNLDPANNHELDSAQGIAISQGLARFSDAGKLVDEFGVRRHHRDVLRGVQLLLSIRRLSEQALTTADYEILIRIAGTAVDRQAAKEFWTAMVGDGLRDARTAQTWNEFIKSRFMTEPAYYQFDRSRVAVLARDLYRNQAPMPMATLKRLDRMRFAINANTQLPFNRRRDEPGEDIRRLLRHRQDYRGYSSHWIRAQYYGHEMNQDLLCTSLKAFSRSSSLTAIKELILKPYYNIMIEDGDIPGTYNITGGRKFSANHPLRPTTELLNALTDSLGSMAQISLATQLLYHFSVTYDLPVPHTVWSNLLNWTYLNASKPFASMRAASGNYPSTTITAADVRATWDAMTSAPNNIIPSIDDYRIYLKTLIAQRSFFKALSVLRDNIIPHYRLLSDNHDAALADEVLQTDASPTPISADVSRRRARAAVLKDAAHHEIASALVQLLQATSGSRTYRESAVTTAELPNLVAEFAEFLPEKVRYRTAQGSVVLERPGAEEGKILHWRKQTRTTLPQKLAGIYARNVEGSDQPDFEYPEVRSMNIQEWVPVPRRRLGRLTKPGQSPNWWQAIEDESFA</sequence>
<dbReference type="OrthoDB" id="185373at2759"/>
<accession>A0A0A1TNT4</accession>
<evidence type="ECO:0000256" key="1">
    <source>
        <dbReference type="ARBA" id="ARBA00004173"/>
    </source>
</evidence>
<name>A0A0A1TNT4_9HYPO</name>
<evidence type="ECO:0000256" key="2">
    <source>
        <dbReference type="ARBA" id="ARBA00022946"/>
    </source>
</evidence>
<dbReference type="Pfam" id="PF12921">
    <property type="entry name" value="ATP13"/>
    <property type="match status" value="1"/>
</dbReference>
<dbReference type="AlphaFoldDB" id="A0A0A1TNT4"/>
<evidence type="ECO:0000256" key="3">
    <source>
        <dbReference type="ARBA" id="ARBA00023128"/>
    </source>
</evidence>
<proteinExistence type="predicted"/>
<keyword evidence="3" id="KW-0496">Mitochondrion</keyword>
<comment type="subcellular location">
    <subcellularLocation>
        <location evidence="1">Mitochondrion</location>
    </subcellularLocation>
</comment>